<accession>A0A850LIZ8</accession>
<dbReference type="OMA" id="WDHEDEG"/>
<reference evidence="3 4" key="1">
    <citation type="journal article" date="2020" name="Proc. Natl. Acad. Sci. U.S.A.">
        <title>Ecological drivers of bacterial community assembly in synthetic phycospheres.</title>
        <authorList>
            <person name="Fu H."/>
            <person name="Uchimiya M."/>
            <person name="Gore J."/>
            <person name="Moran M.A."/>
        </authorList>
    </citation>
    <scope>NUCLEOTIDE SEQUENCE [LARGE SCALE GENOMIC DNA]</scope>
    <source>
        <strain evidence="3">HF-Din03</strain>
    </source>
</reference>
<proteinExistence type="predicted"/>
<dbReference type="Gene3D" id="2.60.200.20">
    <property type="match status" value="1"/>
</dbReference>
<evidence type="ECO:0000256" key="1">
    <source>
        <dbReference type="SAM" id="MobiDB-lite"/>
    </source>
</evidence>
<protein>
    <submittedName>
        <fullName evidence="3">FHA domain-containing protein</fullName>
    </submittedName>
</protein>
<dbReference type="AlphaFoldDB" id="A0A850LIZ8"/>
<sequence>MGFFGKLIGRQDQLAEPDRMGRLRDSDEAAQQDLLKAVAQQTRTVELDLGPFATERTPPASAAVPAQAAPEAAAGIWDLDSAAGSPAAAPSGGAGLQIPQPGGEMPDLTAHVSAAPARKRRAKTRLLGFDTSDGQVVDLFNAPDTAAAQARDARFPVGWIVVADGPGYGESFTLKAGMSAIGRGEDQAVALDFGDTAISRSNHAAIVFDPETAQFFLGHGGKSNIVRLNGQPVISNESLKSGDMIRLGETTLRFVALCGSEFSWSANGGQEAEHVEIA</sequence>
<dbReference type="Pfam" id="PF00498">
    <property type="entry name" value="FHA"/>
    <property type="match status" value="1"/>
</dbReference>
<dbReference type="Proteomes" id="UP000565723">
    <property type="component" value="Unassembled WGS sequence"/>
</dbReference>
<dbReference type="InterPro" id="IPR000253">
    <property type="entry name" value="FHA_dom"/>
</dbReference>
<dbReference type="SUPFAM" id="SSF49879">
    <property type="entry name" value="SMAD/FHA domain"/>
    <property type="match status" value="1"/>
</dbReference>
<evidence type="ECO:0000313" key="4">
    <source>
        <dbReference type="Proteomes" id="UP000565723"/>
    </source>
</evidence>
<dbReference type="PROSITE" id="PS50006">
    <property type="entry name" value="FHA_DOMAIN"/>
    <property type="match status" value="1"/>
</dbReference>
<dbReference type="RefSeq" id="WP_011046810.1">
    <property type="nucleotide sequence ID" value="NZ_CP076685.1"/>
</dbReference>
<evidence type="ECO:0000313" key="3">
    <source>
        <dbReference type="EMBL" id="NVK97475.1"/>
    </source>
</evidence>
<feature type="domain" description="FHA" evidence="2">
    <location>
        <begin position="179"/>
        <end position="233"/>
    </location>
</feature>
<comment type="caution">
    <text evidence="3">The sequence shown here is derived from an EMBL/GenBank/DDBJ whole genome shotgun (WGS) entry which is preliminary data.</text>
</comment>
<feature type="region of interest" description="Disordered" evidence="1">
    <location>
        <begin position="83"/>
        <end position="115"/>
    </location>
</feature>
<gene>
    <name evidence="3" type="ORF">HW564_11135</name>
</gene>
<dbReference type="EMBL" id="JABXIY010000028">
    <property type="protein sequence ID" value="NVK97475.1"/>
    <property type="molecule type" value="Genomic_DNA"/>
</dbReference>
<dbReference type="InterPro" id="IPR008984">
    <property type="entry name" value="SMAD_FHA_dom_sf"/>
</dbReference>
<organism evidence="3 4">
    <name type="scientific">Ruegeria pomeroyi</name>
    <dbReference type="NCBI Taxonomy" id="89184"/>
    <lineage>
        <taxon>Bacteria</taxon>
        <taxon>Pseudomonadati</taxon>
        <taxon>Pseudomonadota</taxon>
        <taxon>Alphaproteobacteria</taxon>
        <taxon>Rhodobacterales</taxon>
        <taxon>Roseobacteraceae</taxon>
        <taxon>Ruegeria</taxon>
    </lineage>
</organism>
<dbReference type="CDD" id="cd00060">
    <property type="entry name" value="FHA"/>
    <property type="match status" value="1"/>
</dbReference>
<name>A0A850LIZ8_9RHOB</name>
<evidence type="ECO:0000259" key="2">
    <source>
        <dbReference type="PROSITE" id="PS50006"/>
    </source>
</evidence>